<keyword evidence="2" id="KW-1133">Transmembrane helix</keyword>
<dbReference type="AlphaFoldDB" id="A0A8J8MKN3"/>
<dbReference type="Gene3D" id="3.30.1490.480">
    <property type="entry name" value="Endolytic murein transglycosylase"/>
    <property type="match status" value="1"/>
</dbReference>
<keyword evidence="4" id="KW-1185">Reference proteome</keyword>
<dbReference type="Proteomes" id="UP000683246">
    <property type="component" value="Chromosome"/>
</dbReference>
<gene>
    <name evidence="3" type="ORF">HZI73_13585</name>
</gene>
<dbReference type="RefSeq" id="WP_212693935.1">
    <property type="nucleotide sequence ID" value="NZ_CP058649.1"/>
</dbReference>
<evidence type="ECO:0000313" key="3">
    <source>
        <dbReference type="EMBL" id="QUI23254.1"/>
    </source>
</evidence>
<proteinExistence type="predicted"/>
<feature type="compositionally biased region" description="Acidic residues" evidence="1">
    <location>
        <begin position="100"/>
        <end position="109"/>
    </location>
</feature>
<keyword evidence="2" id="KW-0812">Transmembrane</keyword>
<feature type="compositionally biased region" description="Basic and acidic residues" evidence="1">
    <location>
        <begin position="120"/>
        <end position="131"/>
    </location>
</feature>
<evidence type="ECO:0000313" key="4">
    <source>
        <dbReference type="Proteomes" id="UP000683246"/>
    </source>
</evidence>
<organism evidence="3 4">
    <name type="scientific">Vallitalea pronyensis</name>
    <dbReference type="NCBI Taxonomy" id="1348613"/>
    <lineage>
        <taxon>Bacteria</taxon>
        <taxon>Bacillati</taxon>
        <taxon>Bacillota</taxon>
        <taxon>Clostridia</taxon>
        <taxon>Lachnospirales</taxon>
        <taxon>Vallitaleaceae</taxon>
        <taxon>Vallitalea</taxon>
    </lineage>
</organism>
<dbReference type="EMBL" id="CP058649">
    <property type="protein sequence ID" value="QUI23254.1"/>
    <property type="molecule type" value="Genomic_DNA"/>
</dbReference>
<feature type="transmembrane region" description="Helical" evidence="2">
    <location>
        <begin position="7"/>
        <end position="25"/>
    </location>
</feature>
<evidence type="ECO:0008006" key="5">
    <source>
        <dbReference type="Google" id="ProtNLM"/>
    </source>
</evidence>
<accession>A0A8J8MKN3</accession>
<keyword evidence="2" id="KW-0472">Membrane</keyword>
<reference evidence="3" key="1">
    <citation type="submission" date="2020-07" db="EMBL/GenBank/DDBJ databases">
        <title>Vallitalea pronyensis genome.</title>
        <authorList>
            <person name="Postec A."/>
        </authorList>
    </citation>
    <scope>NUCLEOTIDE SEQUENCE</scope>
    <source>
        <strain evidence="3">FatNI3</strain>
    </source>
</reference>
<protein>
    <recommendedName>
        <fullName evidence="5">YceG-like family protein</fullName>
    </recommendedName>
</protein>
<sequence>MSKHKYFLRGFGTALILTASIFYLATPNKSEDLSDEDIIARAENLGMIKSTMDQTMASEQVIEQAKQLGMIFEKDAKPLWETEFRQSLRQEIMKELEAEDQQMNEDEKDDPSNNQEQDELMEKDSEGKADEEVTTDQRATVELTINYGMTSKDVATLLYNNGVVHDIDEFDRYLMMQGYAQKIKTGTYIFHVNSSFKEAMKNFTN</sequence>
<evidence type="ECO:0000256" key="1">
    <source>
        <dbReference type="SAM" id="MobiDB-lite"/>
    </source>
</evidence>
<feature type="region of interest" description="Disordered" evidence="1">
    <location>
        <begin position="100"/>
        <end position="136"/>
    </location>
</feature>
<name>A0A8J8MKN3_9FIRM</name>
<evidence type="ECO:0000256" key="2">
    <source>
        <dbReference type="SAM" id="Phobius"/>
    </source>
</evidence>
<dbReference type="KEGG" id="vpy:HZI73_13585"/>